<dbReference type="Proteomes" id="UP000037530">
    <property type="component" value="Unassembled WGS sequence"/>
</dbReference>
<dbReference type="OrthoDB" id="2373347at2"/>
<dbReference type="EMBL" id="LHPI01000013">
    <property type="protein sequence ID" value="KOO06936.1"/>
    <property type="molecule type" value="Genomic_DNA"/>
</dbReference>
<sequence length="161" mass="17923">MTYQTTLNEDDIELAERTAASLRRMQIFFNENNIGPELGNELFSAFVKFTFDGNASFGHSAEDSCRIEREDPLLKQWMAEVQHIIDYIRLQNAGTISSMYAHKESDHSNNPMLKGAFLDVLLDAGTKDENPVEGTVAVLTCLCVNHIKNAQHAPAGGRALH</sequence>
<evidence type="ECO:0000313" key="2">
    <source>
        <dbReference type="Proteomes" id="UP000037530"/>
    </source>
</evidence>
<dbReference type="PATRIC" id="fig|171383.3.peg.2998"/>
<organism evidence="1 2">
    <name type="scientific">Vibrio hepatarius</name>
    <dbReference type="NCBI Taxonomy" id="171383"/>
    <lineage>
        <taxon>Bacteria</taxon>
        <taxon>Pseudomonadati</taxon>
        <taxon>Pseudomonadota</taxon>
        <taxon>Gammaproteobacteria</taxon>
        <taxon>Vibrionales</taxon>
        <taxon>Vibrionaceae</taxon>
        <taxon>Vibrio</taxon>
        <taxon>Vibrio oreintalis group</taxon>
    </lineage>
</organism>
<dbReference type="RefSeq" id="WP_053409861.1">
    <property type="nucleotide sequence ID" value="NZ_LHPI01000013.1"/>
</dbReference>
<comment type="caution">
    <text evidence="1">The sequence shown here is derived from an EMBL/GenBank/DDBJ whole genome shotgun (WGS) entry which is preliminary data.</text>
</comment>
<evidence type="ECO:0000313" key="1">
    <source>
        <dbReference type="EMBL" id="KOO06936.1"/>
    </source>
</evidence>
<keyword evidence="2" id="KW-1185">Reference proteome</keyword>
<gene>
    <name evidence="1" type="ORF">AKJ31_14655</name>
</gene>
<reference evidence="2" key="1">
    <citation type="submission" date="2015-08" db="EMBL/GenBank/DDBJ databases">
        <title>Vibrio galatheae sp. nov., a novel member of the Vibrionaceae family isolated from the Solomon Islands.</title>
        <authorList>
            <person name="Giubergia S."/>
            <person name="Machado H."/>
            <person name="Mateiu R.V."/>
            <person name="Gram L."/>
        </authorList>
    </citation>
    <scope>NUCLEOTIDE SEQUENCE [LARGE SCALE GENOMIC DNA]</scope>
    <source>
        <strain evidence="2">DSM 19134</strain>
    </source>
</reference>
<protein>
    <submittedName>
        <fullName evidence="1">Uncharacterized protein</fullName>
    </submittedName>
</protein>
<dbReference type="AlphaFoldDB" id="A0A0M0HXW7"/>
<accession>A0A0M0HXW7</accession>
<proteinExistence type="predicted"/>
<name>A0A0M0HXW7_9VIBR</name>